<accession>A0ACC0SSZ2</accession>
<evidence type="ECO:0000313" key="1">
    <source>
        <dbReference type="EMBL" id="KAI9392361.1"/>
    </source>
</evidence>
<dbReference type="Proteomes" id="UP000006729">
    <property type="component" value="Chromosome 6"/>
</dbReference>
<comment type="caution">
    <text evidence="1">The sequence shown here is derived from an EMBL/GenBank/DDBJ whole genome shotgun (WGS) entry which is preliminary data.</text>
</comment>
<gene>
    <name evidence="1" type="ORF">POPTR_006G080001v4</name>
</gene>
<protein>
    <submittedName>
        <fullName evidence="1">Uncharacterized protein</fullName>
    </submittedName>
</protein>
<dbReference type="EMBL" id="CM009295">
    <property type="protein sequence ID" value="KAI9392361.1"/>
    <property type="molecule type" value="Genomic_DNA"/>
</dbReference>
<keyword evidence="2" id="KW-1185">Reference proteome</keyword>
<reference evidence="1 2" key="1">
    <citation type="journal article" date="2006" name="Science">
        <title>The genome of black cottonwood, Populus trichocarpa (Torr. &amp; Gray).</title>
        <authorList>
            <person name="Tuskan G.A."/>
            <person name="Difazio S."/>
            <person name="Jansson S."/>
            <person name="Bohlmann J."/>
            <person name="Grigoriev I."/>
            <person name="Hellsten U."/>
            <person name="Putnam N."/>
            <person name="Ralph S."/>
            <person name="Rombauts S."/>
            <person name="Salamov A."/>
            <person name="Schein J."/>
            <person name="Sterck L."/>
            <person name="Aerts A."/>
            <person name="Bhalerao R.R."/>
            <person name="Bhalerao R.P."/>
            <person name="Blaudez D."/>
            <person name="Boerjan W."/>
            <person name="Brun A."/>
            <person name="Brunner A."/>
            <person name="Busov V."/>
            <person name="Campbell M."/>
            <person name="Carlson J."/>
            <person name="Chalot M."/>
            <person name="Chapman J."/>
            <person name="Chen G.L."/>
            <person name="Cooper D."/>
            <person name="Coutinho P.M."/>
            <person name="Couturier J."/>
            <person name="Covert S."/>
            <person name="Cronk Q."/>
            <person name="Cunningham R."/>
            <person name="Davis J."/>
            <person name="Degroeve S."/>
            <person name="Dejardin A."/>
            <person name="Depamphilis C."/>
            <person name="Detter J."/>
            <person name="Dirks B."/>
            <person name="Dubchak I."/>
            <person name="Duplessis S."/>
            <person name="Ehlting J."/>
            <person name="Ellis B."/>
            <person name="Gendler K."/>
            <person name="Goodstein D."/>
            <person name="Gribskov M."/>
            <person name="Grimwood J."/>
            <person name="Groover A."/>
            <person name="Gunter L."/>
            <person name="Hamberger B."/>
            <person name="Heinze B."/>
            <person name="Helariutta Y."/>
            <person name="Henrissat B."/>
            <person name="Holligan D."/>
            <person name="Holt R."/>
            <person name="Huang W."/>
            <person name="Islam-Faridi N."/>
            <person name="Jones S."/>
            <person name="Jones-Rhoades M."/>
            <person name="Jorgensen R."/>
            <person name="Joshi C."/>
            <person name="Kangasjarvi J."/>
            <person name="Karlsson J."/>
            <person name="Kelleher C."/>
            <person name="Kirkpatrick R."/>
            <person name="Kirst M."/>
            <person name="Kohler A."/>
            <person name="Kalluri U."/>
            <person name="Larimer F."/>
            <person name="Leebens-Mack J."/>
            <person name="Leple J.C."/>
            <person name="Locascio P."/>
            <person name="Lou Y."/>
            <person name="Lucas S."/>
            <person name="Martin F."/>
            <person name="Montanini B."/>
            <person name="Napoli C."/>
            <person name="Nelson D.R."/>
            <person name="Nelson C."/>
            <person name="Nieminen K."/>
            <person name="Nilsson O."/>
            <person name="Pereda V."/>
            <person name="Peter G."/>
            <person name="Philippe R."/>
            <person name="Pilate G."/>
            <person name="Poliakov A."/>
            <person name="Razumovskaya J."/>
            <person name="Richardson P."/>
            <person name="Rinaldi C."/>
            <person name="Ritland K."/>
            <person name="Rouze P."/>
            <person name="Ryaboy D."/>
            <person name="Schmutz J."/>
            <person name="Schrader J."/>
            <person name="Segerman B."/>
            <person name="Shin H."/>
            <person name="Siddiqui A."/>
            <person name="Sterky F."/>
            <person name="Terry A."/>
            <person name="Tsai C.J."/>
            <person name="Uberbacher E."/>
            <person name="Unneberg P."/>
            <person name="Vahala J."/>
            <person name="Wall K."/>
            <person name="Wessler S."/>
            <person name="Yang G."/>
            <person name="Yin T."/>
            <person name="Douglas C."/>
            <person name="Marra M."/>
            <person name="Sandberg G."/>
            <person name="Van de Peer Y."/>
            <person name="Rokhsar D."/>
        </authorList>
    </citation>
    <scope>NUCLEOTIDE SEQUENCE [LARGE SCALE GENOMIC DNA]</scope>
    <source>
        <strain evidence="2">cv. Nisqually</strain>
    </source>
</reference>
<proteinExistence type="predicted"/>
<evidence type="ECO:0000313" key="2">
    <source>
        <dbReference type="Proteomes" id="UP000006729"/>
    </source>
</evidence>
<organism evidence="1 2">
    <name type="scientific">Populus trichocarpa</name>
    <name type="common">Western balsam poplar</name>
    <name type="synonym">Populus balsamifera subsp. trichocarpa</name>
    <dbReference type="NCBI Taxonomy" id="3694"/>
    <lineage>
        <taxon>Eukaryota</taxon>
        <taxon>Viridiplantae</taxon>
        <taxon>Streptophyta</taxon>
        <taxon>Embryophyta</taxon>
        <taxon>Tracheophyta</taxon>
        <taxon>Spermatophyta</taxon>
        <taxon>Magnoliopsida</taxon>
        <taxon>eudicotyledons</taxon>
        <taxon>Gunneridae</taxon>
        <taxon>Pentapetalae</taxon>
        <taxon>rosids</taxon>
        <taxon>fabids</taxon>
        <taxon>Malpighiales</taxon>
        <taxon>Salicaceae</taxon>
        <taxon>Saliceae</taxon>
        <taxon>Populus</taxon>
    </lineage>
</organism>
<name>A0ACC0SSZ2_POPTR</name>
<sequence>MHPLLSSCISSQALSLTNGRQQMNAVLNRVPFLEANSTWQSNCSFKVTHSGDFFIRPAKAGGIRWQLN</sequence>